<dbReference type="Proteomes" id="UP001597120">
    <property type="component" value="Unassembled WGS sequence"/>
</dbReference>
<dbReference type="EMBL" id="JBHTIU010000023">
    <property type="protein sequence ID" value="MFD0868802.1"/>
    <property type="molecule type" value="Genomic_DNA"/>
</dbReference>
<name>A0ABW3D8M9_9BACL</name>
<gene>
    <name evidence="1" type="ORF">ACFQ03_06540</name>
</gene>
<reference evidence="2" key="1">
    <citation type="journal article" date="2019" name="Int. J. Syst. Evol. Microbiol.">
        <title>The Global Catalogue of Microorganisms (GCM) 10K type strain sequencing project: providing services to taxonomists for standard genome sequencing and annotation.</title>
        <authorList>
            <consortium name="The Broad Institute Genomics Platform"/>
            <consortium name="The Broad Institute Genome Sequencing Center for Infectious Disease"/>
            <person name="Wu L."/>
            <person name="Ma J."/>
        </authorList>
    </citation>
    <scope>NUCLEOTIDE SEQUENCE [LARGE SCALE GENOMIC DNA]</scope>
    <source>
        <strain evidence="2">CCUG 57263</strain>
    </source>
</reference>
<accession>A0ABW3D8M9</accession>
<keyword evidence="2" id="KW-1185">Reference proteome</keyword>
<protein>
    <submittedName>
        <fullName evidence="1">Uncharacterized protein</fullName>
    </submittedName>
</protein>
<evidence type="ECO:0000313" key="1">
    <source>
        <dbReference type="EMBL" id="MFD0868802.1"/>
    </source>
</evidence>
<organism evidence="1 2">
    <name type="scientific">Paenibacillus residui</name>
    <dbReference type="NCBI Taxonomy" id="629724"/>
    <lineage>
        <taxon>Bacteria</taxon>
        <taxon>Bacillati</taxon>
        <taxon>Bacillota</taxon>
        <taxon>Bacilli</taxon>
        <taxon>Bacillales</taxon>
        <taxon>Paenibacillaceae</taxon>
        <taxon>Paenibacillus</taxon>
    </lineage>
</organism>
<dbReference type="RefSeq" id="WP_379286945.1">
    <property type="nucleotide sequence ID" value="NZ_JBHTIU010000023.1"/>
</dbReference>
<proteinExistence type="predicted"/>
<sequence>MDKQSIAMRVLALPEEIEAAEKELINAEMSLRAAKANLQHKEDGLLLGVFDGIVIDGKNAETRNAQIRSHTESEREAVMNCEMELTRVRYRVERLHNEFRALQAVAGMLREVA</sequence>
<comment type="caution">
    <text evidence="1">The sequence shown here is derived from an EMBL/GenBank/DDBJ whole genome shotgun (WGS) entry which is preliminary data.</text>
</comment>
<evidence type="ECO:0000313" key="2">
    <source>
        <dbReference type="Proteomes" id="UP001597120"/>
    </source>
</evidence>